<dbReference type="AlphaFoldDB" id="A0A317ZCX5"/>
<dbReference type="InterPro" id="IPR019546">
    <property type="entry name" value="TAT_signal_bac_arc"/>
</dbReference>
<gene>
    <name evidence="3" type="ORF">DDZ13_14040</name>
</gene>
<evidence type="ECO:0000259" key="1">
    <source>
        <dbReference type="Pfam" id="PF01408"/>
    </source>
</evidence>
<dbReference type="Pfam" id="PF19051">
    <property type="entry name" value="GFO_IDH_MocA_C2"/>
    <property type="match status" value="1"/>
</dbReference>
<dbReference type="PROSITE" id="PS51318">
    <property type="entry name" value="TAT"/>
    <property type="match status" value="1"/>
</dbReference>
<dbReference type="Proteomes" id="UP000247099">
    <property type="component" value="Unassembled WGS sequence"/>
</dbReference>
<reference evidence="3 4" key="1">
    <citation type="submission" date="2018-05" db="EMBL/GenBank/DDBJ databases">
        <title>Coraliomargarita sinensis sp. nov., isolated from a marine solar saltern.</title>
        <authorList>
            <person name="Zhou L.Y."/>
        </authorList>
    </citation>
    <scope>NUCLEOTIDE SEQUENCE [LARGE SCALE GENOMIC DNA]</scope>
    <source>
        <strain evidence="3 4">WN38</strain>
    </source>
</reference>
<feature type="domain" description="Gfo/Idh/MocA-like oxidoreductase bacterial type C-terminal" evidence="2">
    <location>
        <begin position="199"/>
        <end position="277"/>
    </location>
</feature>
<protein>
    <recommendedName>
        <fullName evidence="5">Gfo/Idh/MocA family oxidoreductase</fullName>
    </recommendedName>
</protein>
<dbReference type="InterPro" id="IPR006311">
    <property type="entry name" value="TAT_signal"/>
</dbReference>
<dbReference type="InParanoid" id="A0A317ZCX5"/>
<dbReference type="InterPro" id="IPR043906">
    <property type="entry name" value="Gfo/Idh/MocA_OxRdtase_bact_C"/>
</dbReference>
<dbReference type="RefSeq" id="WP_110132129.1">
    <property type="nucleotide sequence ID" value="NZ_QHJQ01000013.1"/>
</dbReference>
<evidence type="ECO:0008006" key="5">
    <source>
        <dbReference type="Google" id="ProtNLM"/>
    </source>
</evidence>
<dbReference type="GO" id="GO:0000166">
    <property type="term" value="F:nucleotide binding"/>
    <property type="evidence" value="ECO:0007669"/>
    <property type="project" value="InterPro"/>
</dbReference>
<dbReference type="SUPFAM" id="SSF55347">
    <property type="entry name" value="Glyceraldehyde-3-phosphate dehydrogenase-like, C-terminal domain"/>
    <property type="match status" value="1"/>
</dbReference>
<sequence length="471" mass="52440">MNPISRRQFVKGLTAAGAASTLSFPSIIRAQGLNEKLQVGFVAVGGRAHAHTQACHQHGLHCVAFAEVDKRRWGGVLEKEGWEKATGYTDWREMFKNHGDELDVVFVTTPDHTHFAPSMTAVSMGIHCYTEKPLTWSVKEAQLLTAAYKANPKVVTQMGNQGHSMQGWRLAYEYIKADAIGDVTEFHTWTNRPVWPQGGDRKSGSDPVPDHLDWDAWVGPAPMRPYLAPDRWVDTEGETRRRSYYHPFAWRGIVDFGSGALGDMACHTTDGIYAIMNPGYAATAEPLEMTGPVTDQYPAGMKVKATYRATKDRPGFATYWYEGKKADGTRFKPDTPEELLSEGRELPFTGNLVVGTKGKMLVTGDYWNGPQLIPSSRRAEFGRPPQLLERSPGHHKEFIMACKGEKPREFSQSNFSYSGPMTANIQLGNLCARAGKKLELNEEGVITNDPSINELAWREPREGWGPLVQKI</sequence>
<feature type="domain" description="Gfo/Idh/MocA-like oxidoreductase N-terminal" evidence="1">
    <location>
        <begin position="39"/>
        <end position="156"/>
    </location>
</feature>
<evidence type="ECO:0000313" key="3">
    <source>
        <dbReference type="EMBL" id="PXA03074.1"/>
    </source>
</evidence>
<dbReference type="PANTHER" id="PTHR43818">
    <property type="entry name" value="BCDNA.GH03377"/>
    <property type="match status" value="1"/>
</dbReference>
<name>A0A317ZCX5_9BACT</name>
<dbReference type="Pfam" id="PF01408">
    <property type="entry name" value="GFO_IDH_MocA"/>
    <property type="match status" value="1"/>
</dbReference>
<organism evidence="3 4">
    <name type="scientific">Coraliomargarita sinensis</name>
    <dbReference type="NCBI Taxonomy" id="2174842"/>
    <lineage>
        <taxon>Bacteria</taxon>
        <taxon>Pseudomonadati</taxon>
        <taxon>Verrucomicrobiota</taxon>
        <taxon>Opitutia</taxon>
        <taxon>Puniceicoccales</taxon>
        <taxon>Coraliomargaritaceae</taxon>
        <taxon>Coraliomargarita</taxon>
    </lineage>
</organism>
<dbReference type="OrthoDB" id="255433at2"/>
<dbReference type="Gene3D" id="3.40.50.720">
    <property type="entry name" value="NAD(P)-binding Rossmann-like Domain"/>
    <property type="match status" value="1"/>
</dbReference>
<dbReference type="InterPro" id="IPR050463">
    <property type="entry name" value="Gfo/Idh/MocA_oxidrdct_glycsds"/>
</dbReference>
<dbReference type="InterPro" id="IPR000683">
    <property type="entry name" value="Gfo/Idh/MocA-like_OxRdtase_N"/>
</dbReference>
<evidence type="ECO:0000259" key="2">
    <source>
        <dbReference type="Pfam" id="PF19051"/>
    </source>
</evidence>
<comment type="caution">
    <text evidence="3">The sequence shown here is derived from an EMBL/GenBank/DDBJ whole genome shotgun (WGS) entry which is preliminary data.</text>
</comment>
<accession>A0A317ZCX5</accession>
<proteinExistence type="predicted"/>
<dbReference type="Pfam" id="PF10518">
    <property type="entry name" value="TAT_signal"/>
    <property type="match status" value="1"/>
</dbReference>
<dbReference type="PANTHER" id="PTHR43818:SF10">
    <property type="entry name" value="NADH-DEPENDENT DEHYDROGENASE-RELATED"/>
    <property type="match status" value="1"/>
</dbReference>
<keyword evidence="4" id="KW-1185">Reference proteome</keyword>
<dbReference type="InterPro" id="IPR036291">
    <property type="entry name" value="NAD(P)-bd_dom_sf"/>
</dbReference>
<evidence type="ECO:0000313" key="4">
    <source>
        <dbReference type="Proteomes" id="UP000247099"/>
    </source>
</evidence>
<dbReference type="EMBL" id="QHJQ01000013">
    <property type="protein sequence ID" value="PXA03074.1"/>
    <property type="molecule type" value="Genomic_DNA"/>
</dbReference>
<dbReference type="SUPFAM" id="SSF51735">
    <property type="entry name" value="NAD(P)-binding Rossmann-fold domains"/>
    <property type="match status" value="1"/>
</dbReference>
<dbReference type="NCBIfam" id="TIGR01409">
    <property type="entry name" value="TAT_signal_seq"/>
    <property type="match status" value="1"/>
</dbReference>